<feature type="compositionally biased region" description="Acidic residues" evidence="1">
    <location>
        <begin position="654"/>
        <end position="666"/>
    </location>
</feature>
<dbReference type="Gene3D" id="3.80.10.10">
    <property type="entry name" value="Ribonuclease Inhibitor"/>
    <property type="match status" value="1"/>
</dbReference>
<dbReference type="Proteomes" id="UP001304243">
    <property type="component" value="Unassembled WGS sequence"/>
</dbReference>
<comment type="caution">
    <text evidence="2">The sequence shown here is derived from an EMBL/GenBank/DDBJ whole genome shotgun (WGS) entry which is preliminary data.</text>
</comment>
<accession>A0AAN7HQ95</accession>
<proteinExistence type="predicted"/>
<dbReference type="EMBL" id="JASEJX010000038">
    <property type="protein sequence ID" value="KAK4509735.1"/>
    <property type="molecule type" value="Genomic_DNA"/>
</dbReference>
<evidence type="ECO:0000313" key="2">
    <source>
        <dbReference type="EMBL" id="KAK4509735.1"/>
    </source>
</evidence>
<name>A0AAN7HQ95_9FUNG</name>
<feature type="region of interest" description="Disordered" evidence="1">
    <location>
        <begin position="552"/>
        <end position="577"/>
    </location>
</feature>
<gene>
    <name evidence="2" type="ORF">ATC70_007037</name>
</gene>
<dbReference type="InterPro" id="IPR032675">
    <property type="entry name" value="LRR_dom_sf"/>
</dbReference>
<evidence type="ECO:0000256" key="1">
    <source>
        <dbReference type="SAM" id="MobiDB-lite"/>
    </source>
</evidence>
<feature type="region of interest" description="Disordered" evidence="1">
    <location>
        <begin position="597"/>
        <end position="688"/>
    </location>
</feature>
<reference evidence="2 3" key="1">
    <citation type="submission" date="2022-11" db="EMBL/GenBank/DDBJ databases">
        <title>Mucor velutinosus strain NIH1002 WGS.</title>
        <authorList>
            <person name="Subramanian P."/>
            <person name="Mullikin J.C."/>
            <person name="Segre J.A."/>
            <person name="Zelazny A.M."/>
        </authorList>
    </citation>
    <scope>NUCLEOTIDE SEQUENCE [LARGE SCALE GENOMIC DNA]</scope>
    <source>
        <strain evidence="2 3">NIH1002</strain>
    </source>
</reference>
<dbReference type="RefSeq" id="XP_064676401.1">
    <property type="nucleotide sequence ID" value="XM_064826303.1"/>
</dbReference>
<dbReference type="GeneID" id="89950723"/>
<dbReference type="SUPFAM" id="SSF52047">
    <property type="entry name" value="RNI-like"/>
    <property type="match status" value="1"/>
</dbReference>
<keyword evidence="3" id="KW-1185">Reference proteome</keyword>
<dbReference type="AlphaFoldDB" id="A0AAN7HQ95"/>
<feature type="compositionally biased region" description="Acidic residues" evidence="1">
    <location>
        <begin position="605"/>
        <end position="618"/>
    </location>
</feature>
<organism evidence="2 3">
    <name type="scientific">Mucor velutinosus</name>
    <dbReference type="NCBI Taxonomy" id="708070"/>
    <lineage>
        <taxon>Eukaryota</taxon>
        <taxon>Fungi</taxon>
        <taxon>Fungi incertae sedis</taxon>
        <taxon>Mucoromycota</taxon>
        <taxon>Mucoromycotina</taxon>
        <taxon>Mucoromycetes</taxon>
        <taxon>Mucorales</taxon>
        <taxon>Mucorineae</taxon>
        <taxon>Mucoraceae</taxon>
        <taxon>Mucor</taxon>
    </lineage>
</organism>
<sequence length="705" mass="80544">MEYTDKHSLKLLLKSKREDEELVSKVESVQLVNQHEICNIVDKCTENVEHLRDLFVKHLSSEEIKEKNTSSFTITSLDKTNCTIVTRQKTISLGDIDLLHRVFPNLNSINLYMFNLRYDEEESIAEANADNTVSSIDMTFNTFPANMSKLVMYILKSYGKHLTTLKIKKGGNISSKDKKWEDLSQGIVNDGELLLKHNYQLSKLKSVEISHFYQRFPTAAFVEVLSKSNCALQHAAFIGVAQSDSIVMHLKKMAKESFKDLALDTYDFPKLQDLSTFPLESLFLRWADNTAIDINAALSALPQLRKLDLGYDMDYNQLKESKTQLKQNTPLQSLTLHHVIIDKDILDTVAVDLPPLSKLTLSNCKFGSSRVSVQEKITLLNYRLRELVLDNCALYFNKKDSIEKRHINKLNINIDSDRKYTAEIVSKVRASMAKYEHISNVENQFSYSCFSETAVRPTNTLTLTLKSIESIKLDTMGLKAVKFQSDGVSHSEPALAGVDNADYGELIENLIEESIAQEEAVVEKQVVEEVDEEIVEQQVIEEIDADAVMESLENEESAAVKESKEEENENDSEYQLLTESEIKRIKTLQEMDKDFAAATETDSSTTDESDIEEEGEEEGLARRRSMRVRQISASITMRELRKRKRVRYNSSDETSQESDSESEDDDKPVRSARKRKREREFIKSIKSTQPVIKVYPSKRLQGYYK</sequence>
<evidence type="ECO:0000313" key="3">
    <source>
        <dbReference type="Proteomes" id="UP001304243"/>
    </source>
</evidence>
<protein>
    <submittedName>
        <fullName evidence="2">Uncharacterized protein</fullName>
    </submittedName>
</protein>